<name>A0A087SXH3_STEMI</name>
<reference evidence="2 3" key="1">
    <citation type="submission" date="2013-11" db="EMBL/GenBank/DDBJ databases">
        <title>Genome sequencing of Stegodyphus mimosarum.</title>
        <authorList>
            <person name="Bechsgaard J."/>
        </authorList>
    </citation>
    <scope>NUCLEOTIDE SEQUENCE [LARGE SCALE GENOMIC DNA]</scope>
</reference>
<proteinExistence type="predicted"/>
<feature type="transmembrane region" description="Helical" evidence="1">
    <location>
        <begin position="63"/>
        <end position="81"/>
    </location>
</feature>
<dbReference type="EMBL" id="KK112404">
    <property type="protein sequence ID" value="KFM57562.1"/>
    <property type="molecule type" value="Genomic_DNA"/>
</dbReference>
<keyword evidence="1" id="KW-1133">Transmembrane helix</keyword>
<evidence type="ECO:0000313" key="3">
    <source>
        <dbReference type="Proteomes" id="UP000054359"/>
    </source>
</evidence>
<keyword evidence="1" id="KW-0812">Transmembrane</keyword>
<dbReference type="OrthoDB" id="10602769at2759"/>
<evidence type="ECO:0000256" key="1">
    <source>
        <dbReference type="SAM" id="Phobius"/>
    </source>
</evidence>
<keyword evidence="1" id="KW-0472">Membrane</keyword>
<feature type="non-terminal residue" evidence="2">
    <location>
        <position position="88"/>
    </location>
</feature>
<dbReference type="Proteomes" id="UP000054359">
    <property type="component" value="Unassembled WGS sequence"/>
</dbReference>
<protein>
    <submittedName>
        <fullName evidence="2">Uncharacterized protein</fullName>
    </submittedName>
</protein>
<organism evidence="2 3">
    <name type="scientific">Stegodyphus mimosarum</name>
    <name type="common">African social velvet spider</name>
    <dbReference type="NCBI Taxonomy" id="407821"/>
    <lineage>
        <taxon>Eukaryota</taxon>
        <taxon>Metazoa</taxon>
        <taxon>Ecdysozoa</taxon>
        <taxon>Arthropoda</taxon>
        <taxon>Chelicerata</taxon>
        <taxon>Arachnida</taxon>
        <taxon>Araneae</taxon>
        <taxon>Araneomorphae</taxon>
        <taxon>Entelegynae</taxon>
        <taxon>Eresoidea</taxon>
        <taxon>Eresidae</taxon>
        <taxon>Stegodyphus</taxon>
    </lineage>
</organism>
<feature type="transmembrane region" description="Helical" evidence="1">
    <location>
        <begin position="12"/>
        <end position="34"/>
    </location>
</feature>
<gene>
    <name evidence="2" type="ORF">X975_08046</name>
</gene>
<dbReference type="PANTHER" id="PTHR11161">
    <property type="entry name" value="O-ACYLTRANSFERASE"/>
    <property type="match status" value="1"/>
</dbReference>
<accession>A0A087SXH3</accession>
<keyword evidence="3" id="KW-1185">Reference proteome</keyword>
<evidence type="ECO:0000313" key="2">
    <source>
        <dbReference type="EMBL" id="KFM57562.1"/>
    </source>
</evidence>
<dbReference type="PANTHER" id="PTHR11161:SF0">
    <property type="entry name" value="O-ACYLTRANSFERASE LIKE PROTEIN"/>
    <property type="match status" value="1"/>
</dbReference>
<dbReference type="InterPro" id="IPR052728">
    <property type="entry name" value="O2_lipid_transport_reg"/>
</dbReference>
<dbReference type="AlphaFoldDB" id="A0A087SXH3"/>
<sequence length="88" mass="10012">MVLLPLKRWPKIGISIGGVLILASAFYTGIMTYLKDLPPTMLLTTYDLEELVYYWRYIYSKPFTHAAPYVIGILTGYLLAVKAEIKIP</sequence>